<evidence type="ECO:0000256" key="3">
    <source>
        <dbReference type="ARBA" id="ARBA00012960"/>
    </source>
</evidence>
<dbReference type="Proteomes" id="UP000193498">
    <property type="component" value="Unassembled WGS sequence"/>
</dbReference>
<feature type="transmembrane region" description="Helical" evidence="17">
    <location>
        <begin position="612"/>
        <end position="633"/>
    </location>
</feature>
<evidence type="ECO:0000256" key="15">
    <source>
        <dbReference type="SAM" id="Coils"/>
    </source>
</evidence>
<evidence type="ECO:0000256" key="4">
    <source>
        <dbReference type="ARBA" id="ARBA00022554"/>
    </source>
</evidence>
<dbReference type="Pfam" id="PF03105">
    <property type="entry name" value="SPX"/>
    <property type="match status" value="1"/>
</dbReference>
<dbReference type="AlphaFoldDB" id="A0A1Y1YAM7"/>
<evidence type="ECO:0000259" key="18">
    <source>
        <dbReference type="PROSITE" id="PS51382"/>
    </source>
</evidence>
<evidence type="ECO:0000256" key="11">
    <source>
        <dbReference type="ARBA" id="ARBA00067464"/>
    </source>
</evidence>
<feature type="coiled-coil region" evidence="15">
    <location>
        <begin position="78"/>
        <end position="105"/>
    </location>
</feature>
<comment type="caution">
    <text evidence="19">The sequence shown here is derived from an EMBL/GenBank/DDBJ whole genome shotgun (WGS) entry which is preliminary data.</text>
</comment>
<keyword evidence="7 17" id="KW-1133">Transmembrane helix</keyword>
<comment type="cofactor">
    <cofactor evidence="1">
        <name>Mn(2+)</name>
        <dbReference type="ChEBI" id="CHEBI:29035"/>
    </cofactor>
</comment>
<evidence type="ECO:0000256" key="12">
    <source>
        <dbReference type="ARBA" id="ARBA00075894"/>
    </source>
</evidence>
<keyword evidence="6 17" id="KW-0812">Transmembrane</keyword>
<feature type="compositionally biased region" description="Polar residues" evidence="16">
    <location>
        <begin position="564"/>
        <end position="580"/>
    </location>
</feature>
<dbReference type="Pfam" id="PF09359">
    <property type="entry name" value="VTC"/>
    <property type="match status" value="1"/>
</dbReference>
<dbReference type="InParanoid" id="A0A1Y1YAM7"/>
<dbReference type="GO" id="GO:0006799">
    <property type="term" value="P:polyphosphate biosynthetic process"/>
    <property type="evidence" value="ECO:0007669"/>
    <property type="project" value="UniProtKB-ARBA"/>
</dbReference>
<keyword evidence="15" id="KW-0175">Coiled coil</keyword>
<dbReference type="OrthoDB" id="6493944at2759"/>
<evidence type="ECO:0000256" key="8">
    <source>
        <dbReference type="ARBA" id="ARBA00023136"/>
    </source>
</evidence>
<protein>
    <recommendedName>
        <fullName evidence="11">Vacuolar transporter chaperone complex subunit 4</fullName>
        <ecNumber evidence="3">2.7.4.1</ecNumber>
    </recommendedName>
    <alternativeName>
        <fullName evidence="13">Polyphosphate kinase</fullName>
    </alternativeName>
    <alternativeName>
        <fullName evidence="12">SPX-dependent polyphosphate polymerase VTC subunit 4</fullName>
    </alternativeName>
    <alternativeName>
        <fullName evidence="14">Vacuolar membrane polyphosphate polymerase catalytic subunit</fullName>
    </alternativeName>
</protein>
<evidence type="ECO:0000256" key="1">
    <source>
        <dbReference type="ARBA" id="ARBA00001936"/>
    </source>
</evidence>
<feature type="transmembrane region" description="Helical" evidence="17">
    <location>
        <begin position="678"/>
        <end position="697"/>
    </location>
</feature>
<dbReference type="GO" id="GO:0000329">
    <property type="term" value="C:fungal-type vacuole membrane"/>
    <property type="evidence" value="ECO:0007669"/>
    <property type="project" value="TreeGrafter"/>
</dbReference>
<comment type="subcellular location">
    <subcellularLocation>
        <location evidence="2">Vacuole membrane</location>
        <topology evidence="2">Multi-pass membrane protein</topology>
    </subcellularLocation>
</comment>
<dbReference type="PANTHER" id="PTHR46140">
    <property type="entry name" value="VACUOLAR TRANSPORTER CHAPERONE 1-RELATED"/>
    <property type="match status" value="1"/>
</dbReference>
<evidence type="ECO:0000256" key="2">
    <source>
        <dbReference type="ARBA" id="ARBA00004128"/>
    </source>
</evidence>
<dbReference type="GO" id="GO:0008976">
    <property type="term" value="F:polyphosphate kinase activity"/>
    <property type="evidence" value="ECO:0007669"/>
    <property type="project" value="UniProtKB-EC"/>
</dbReference>
<evidence type="ECO:0000256" key="13">
    <source>
        <dbReference type="ARBA" id="ARBA00080494"/>
    </source>
</evidence>
<dbReference type="InterPro" id="IPR042267">
    <property type="entry name" value="VTC_sf"/>
</dbReference>
<dbReference type="CDD" id="cd07751">
    <property type="entry name" value="PolyPPase_VTC4_like"/>
    <property type="match status" value="1"/>
</dbReference>
<keyword evidence="20" id="KW-1185">Reference proteome</keyword>
<keyword evidence="5" id="KW-0808">Transferase</keyword>
<proteinExistence type="inferred from homology"/>
<gene>
    <name evidence="19" type="ORF">K493DRAFT_315220</name>
</gene>
<dbReference type="STRING" id="1314790.A0A1Y1YAM7"/>
<dbReference type="EC" id="2.7.4.1" evidence="3"/>
<evidence type="ECO:0000256" key="5">
    <source>
        <dbReference type="ARBA" id="ARBA00022679"/>
    </source>
</evidence>
<dbReference type="FunCoup" id="A0A1Y1YAM7">
    <property type="interactions" value="65"/>
</dbReference>
<comment type="similarity">
    <text evidence="10">Belongs to the VTC4 family.</text>
</comment>
<evidence type="ECO:0000313" key="20">
    <source>
        <dbReference type="Proteomes" id="UP000193498"/>
    </source>
</evidence>
<keyword evidence="4" id="KW-0926">Vacuole</keyword>
<dbReference type="InterPro" id="IPR003807">
    <property type="entry name" value="DUF202"/>
</dbReference>
<evidence type="ECO:0000256" key="6">
    <source>
        <dbReference type="ARBA" id="ARBA00022692"/>
    </source>
</evidence>
<comment type="catalytic activity">
    <reaction evidence="9">
        <text>[phosphate](n) + ATP = [phosphate](n+1) + ADP</text>
        <dbReference type="Rhea" id="RHEA:19573"/>
        <dbReference type="Rhea" id="RHEA-COMP:9859"/>
        <dbReference type="Rhea" id="RHEA-COMP:14280"/>
        <dbReference type="ChEBI" id="CHEBI:16838"/>
        <dbReference type="ChEBI" id="CHEBI:30616"/>
        <dbReference type="ChEBI" id="CHEBI:456216"/>
        <dbReference type="EC" id="2.7.4.1"/>
    </reaction>
    <physiologicalReaction direction="left-to-right" evidence="9">
        <dbReference type="Rhea" id="RHEA:19574"/>
    </physiologicalReaction>
</comment>
<dbReference type="EMBL" id="MCFE01000189">
    <property type="protein sequence ID" value="ORX95018.1"/>
    <property type="molecule type" value="Genomic_DNA"/>
</dbReference>
<feature type="region of interest" description="Disordered" evidence="16">
    <location>
        <begin position="482"/>
        <end position="590"/>
    </location>
</feature>
<evidence type="ECO:0000256" key="9">
    <source>
        <dbReference type="ARBA" id="ARBA00050204"/>
    </source>
</evidence>
<evidence type="ECO:0000256" key="16">
    <source>
        <dbReference type="SAM" id="MobiDB-lite"/>
    </source>
</evidence>
<dbReference type="InterPro" id="IPR051572">
    <property type="entry name" value="VTC_Complex_Subunit"/>
</dbReference>
<dbReference type="FunFam" id="3.20.100.30:FF:000001">
    <property type="entry name" value="Vacuolar transporter chaperone 4"/>
    <property type="match status" value="1"/>
</dbReference>
<evidence type="ECO:0000256" key="7">
    <source>
        <dbReference type="ARBA" id="ARBA00022989"/>
    </source>
</evidence>
<dbReference type="PROSITE" id="PS51382">
    <property type="entry name" value="SPX"/>
    <property type="match status" value="1"/>
</dbReference>
<feature type="domain" description="SPX" evidence="18">
    <location>
        <begin position="1"/>
        <end position="141"/>
    </location>
</feature>
<dbReference type="InterPro" id="IPR018966">
    <property type="entry name" value="VTC_domain"/>
</dbReference>
<dbReference type="InterPro" id="IPR004331">
    <property type="entry name" value="SPX_dom"/>
</dbReference>
<dbReference type="PANTHER" id="PTHR46140:SF1">
    <property type="entry name" value="VACUOLAR TRANSPORTER CHAPERONE COMPLEX SUBUNIT 4-RELATED"/>
    <property type="match status" value="1"/>
</dbReference>
<keyword evidence="8 17" id="KW-0472">Membrane</keyword>
<organism evidence="19 20">
    <name type="scientific">Basidiobolus meristosporus CBS 931.73</name>
    <dbReference type="NCBI Taxonomy" id="1314790"/>
    <lineage>
        <taxon>Eukaryota</taxon>
        <taxon>Fungi</taxon>
        <taxon>Fungi incertae sedis</taxon>
        <taxon>Zoopagomycota</taxon>
        <taxon>Entomophthoromycotina</taxon>
        <taxon>Basidiobolomycetes</taxon>
        <taxon>Basidiobolales</taxon>
        <taxon>Basidiobolaceae</taxon>
        <taxon>Basidiobolus</taxon>
    </lineage>
</organism>
<feature type="transmembrane region" description="Helical" evidence="17">
    <location>
        <begin position="639"/>
        <end position="657"/>
    </location>
</feature>
<sequence>MKFGTQLKEICYPEWRFYYLDYDGLKRMLKERVSDSFTEKDEAKFVEYLEKELEKVYTFQTVKLGEMTRRVEFSEQTVNKLSKDSKASEDDYAEVEEDINRVIAEVNELAKFTRLNYSGFIKIIKKHDKHTTYVLKPMFMVRLNARPFYKENFDNLLLKLSKLYDIVRNCGQTGSSKSAAPAGGSQNFIRQTTKYWVHPDNVMEVKLLILKYLPVLVYNAKEGGDFNPAVSSVYFDNESFDLYTGRLEKSEGAEAIRLRWYGKSTNNEIFIERKTHREDWTGEKSVKERFPLKEKYVNDYLRSDYTMDNTIQKLRERGAKSEKELQELEQLANEIQYTVVTKKLKPTVRTFYNRTAFQLPGDARVRISLDTELSLIREDNLDGVERSGNNWRRTDIDTDYPFPQLADSDICRFPYAVLEVKLQTQHGTEPPEWVTNLVESHLVESVPKFSKYIHGVSTLLESRVSLLPFWLPQMDKDIRKSPSRELLSIKDSGSSHSNEDRTSSYGSSRRHRSSRQQEPEIQVIVDESYQRNSSSKQKAREPIDTDYDENAPLLGESRGRSRKTNGSGFFSGLFNRSRTPSPDAPKARKPAKRIAIPVRVEPKVFFANERTFLSWLHFTIVLGGLALGLLNFGDTVGQISGVLFTLISMGVMIYSLVLYQWRAEQIRQRRAGPYDDRFGPVVLVVVLFFAVCVNFYLKFTSNSSNKH</sequence>
<dbReference type="Gene3D" id="3.20.100.30">
    <property type="entry name" value="VTC, catalytic tunnel domain"/>
    <property type="match status" value="1"/>
</dbReference>
<reference evidence="19 20" key="1">
    <citation type="submission" date="2016-07" db="EMBL/GenBank/DDBJ databases">
        <title>Pervasive Adenine N6-methylation of Active Genes in Fungi.</title>
        <authorList>
            <consortium name="DOE Joint Genome Institute"/>
            <person name="Mondo S.J."/>
            <person name="Dannebaum R.O."/>
            <person name="Kuo R.C."/>
            <person name="Labutti K."/>
            <person name="Haridas S."/>
            <person name="Kuo A."/>
            <person name="Salamov A."/>
            <person name="Ahrendt S.R."/>
            <person name="Lipzen A."/>
            <person name="Sullivan W."/>
            <person name="Andreopoulos W.B."/>
            <person name="Clum A."/>
            <person name="Lindquist E."/>
            <person name="Daum C."/>
            <person name="Ramamoorthy G.K."/>
            <person name="Gryganskyi A."/>
            <person name="Culley D."/>
            <person name="Magnuson J.K."/>
            <person name="James T.Y."/>
            <person name="O'Malley M.A."/>
            <person name="Stajich J.E."/>
            <person name="Spatafora J.W."/>
            <person name="Visel A."/>
            <person name="Grigoriev I.V."/>
        </authorList>
    </citation>
    <scope>NUCLEOTIDE SEQUENCE [LARGE SCALE GENOMIC DNA]</scope>
    <source>
        <strain evidence="19 20">CBS 931.73</strain>
    </source>
</reference>
<name>A0A1Y1YAM7_9FUNG</name>
<accession>A0A1Y1YAM7</accession>
<evidence type="ECO:0000313" key="19">
    <source>
        <dbReference type="EMBL" id="ORX95018.1"/>
    </source>
</evidence>
<dbReference type="CDD" id="cd14480">
    <property type="entry name" value="SPX_VTC2_like"/>
    <property type="match status" value="1"/>
</dbReference>
<evidence type="ECO:0000256" key="14">
    <source>
        <dbReference type="ARBA" id="ARBA00081313"/>
    </source>
</evidence>
<evidence type="ECO:0000256" key="10">
    <source>
        <dbReference type="ARBA" id="ARBA00061390"/>
    </source>
</evidence>
<evidence type="ECO:0000256" key="17">
    <source>
        <dbReference type="SAM" id="Phobius"/>
    </source>
</evidence>
<dbReference type="GO" id="GO:0033254">
    <property type="term" value="C:vacuolar transporter chaperone complex"/>
    <property type="evidence" value="ECO:0007669"/>
    <property type="project" value="TreeGrafter"/>
</dbReference>
<dbReference type="Pfam" id="PF02656">
    <property type="entry name" value="DUF202"/>
    <property type="match status" value="1"/>
</dbReference>